<dbReference type="Proteomes" id="UP000587367">
    <property type="component" value="Unassembled WGS sequence"/>
</dbReference>
<protein>
    <recommendedName>
        <fullName evidence="3">DUF4145 domain-containing protein</fullName>
    </recommendedName>
</protein>
<organism evidence="1 2">
    <name type="scientific">Chryseobacterium sediminis</name>
    <dbReference type="NCBI Taxonomy" id="1679494"/>
    <lineage>
        <taxon>Bacteria</taxon>
        <taxon>Pseudomonadati</taxon>
        <taxon>Bacteroidota</taxon>
        <taxon>Flavobacteriia</taxon>
        <taxon>Flavobacteriales</taxon>
        <taxon>Weeksellaceae</taxon>
        <taxon>Chryseobacterium group</taxon>
        <taxon>Chryseobacterium</taxon>
    </lineage>
</organism>
<evidence type="ECO:0000313" key="1">
    <source>
        <dbReference type="EMBL" id="MBB6329830.1"/>
    </source>
</evidence>
<gene>
    <name evidence="1" type="ORF">HNP24_000780</name>
</gene>
<dbReference type="RefSeq" id="WP_184553125.1">
    <property type="nucleotide sequence ID" value="NZ_JACHKS010000001.1"/>
</dbReference>
<keyword evidence="2" id="KW-1185">Reference proteome</keyword>
<accession>A0ABR6PVT8</accession>
<proteinExistence type="predicted"/>
<evidence type="ECO:0008006" key="3">
    <source>
        <dbReference type="Google" id="ProtNLM"/>
    </source>
</evidence>
<comment type="caution">
    <text evidence="1">The sequence shown here is derived from an EMBL/GenBank/DDBJ whole genome shotgun (WGS) entry which is preliminary data.</text>
</comment>
<sequence length="248" mass="28917">MNIYGLIEKTESFSGLSHKEQIKRMSYFYCLINNVESFTAKEIREEFLNQKLIVPSGISSLIPQLARQKPISFIKSKTGYSLHRNFKKELDLIYNNDKHEIEVSQKLRDLLSRVNSKEQRDFLDESIKCFEVKAFRAAVLMTWLLAIDVLYENILKNNLATFNNAIQLHGKYKKIVISKKDDFSDIKESDFIELLRVAKLISNDVRKILDEKLGIRNSAAHPNSIIFDELKCMSYLKDLIINVIEKYQ</sequence>
<reference evidence="1 2" key="1">
    <citation type="submission" date="2020-08" db="EMBL/GenBank/DDBJ databases">
        <title>Functional genomics of gut bacteria from endangered species of beetles.</title>
        <authorList>
            <person name="Carlos-Shanley C."/>
        </authorList>
    </citation>
    <scope>NUCLEOTIDE SEQUENCE [LARGE SCALE GENOMIC DNA]</scope>
    <source>
        <strain evidence="1 2">S00068</strain>
    </source>
</reference>
<dbReference type="EMBL" id="JACHKS010000001">
    <property type="protein sequence ID" value="MBB6329830.1"/>
    <property type="molecule type" value="Genomic_DNA"/>
</dbReference>
<name>A0ABR6PVT8_9FLAO</name>
<evidence type="ECO:0000313" key="2">
    <source>
        <dbReference type="Proteomes" id="UP000587367"/>
    </source>
</evidence>